<name>A0A1D2NGC9_ORCCI</name>
<evidence type="ECO:0000256" key="1">
    <source>
        <dbReference type="SAM" id="Phobius"/>
    </source>
</evidence>
<evidence type="ECO:0000313" key="3">
    <source>
        <dbReference type="Proteomes" id="UP000094527"/>
    </source>
</evidence>
<dbReference type="EMBL" id="LJIJ01000057">
    <property type="protein sequence ID" value="ODN04016.1"/>
    <property type="molecule type" value="Genomic_DNA"/>
</dbReference>
<accession>A0A1D2NGC9</accession>
<proteinExistence type="predicted"/>
<keyword evidence="1" id="KW-0472">Membrane</keyword>
<gene>
    <name evidence="2" type="ORF">Ocin01_02673</name>
</gene>
<organism evidence="2 3">
    <name type="scientific">Orchesella cincta</name>
    <name type="common">Springtail</name>
    <name type="synonym">Podura cincta</name>
    <dbReference type="NCBI Taxonomy" id="48709"/>
    <lineage>
        <taxon>Eukaryota</taxon>
        <taxon>Metazoa</taxon>
        <taxon>Ecdysozoa</taxon>
        <taxon>Arthropoda</taxon>
        <taxon>Hexapoda</taxon>
        <taxon>Collembola</taxon>
        <taxon>Entomobryomorpha</taxon>
        <taxon>Entomobryoidea</taxon>
        <taxon>Orchesellidae</taxon>
        <taxon>Orchesellinae</taxon>
        <taxon>Orchesella</taxon>
    </lineage>
</organism>
<dbReference type="AlphaFoldDB" id="A0A1D2NGC9"/>
<sequence>MPLFNFRMSRLVLDTPYKPVDHRRNLRLAAILVTLYVLLSGFFFLDINRVGRFDFRRKILRSLPVPFECDTLKLFV</sequence>
<keyword evidence="1" id="KW-1133">Transmembrane helix</keyword>
<keyword evidence="1" id="KW-0812">Transmembrane</keyword>
<reference evidence="2 3" key="1">
    <citation type="journal article" date="2016" name="Genome Biol. Evol.">
        <title>Gene Family Evolution Reflects Adaptation to Soil Environmental Stressors in the Genome of the Collembolan Orchesella cincta.</title>
        <authorList>
            <person name="Faddeeva-Vakhrusheva A."/>
            <person name="Derks M.F."/>
            <person name="Anvar S.Y."/>
            <person name="Agamennone V."/>
            <person name="Suring W."/>
            <person name="Smit S."/>
            <person name="van Straalen N.M."/>
            <person name="Roelofs D."/>
        </authorList>
    </citation>
    <scope>NUCLEOTIDE SEQUENCE [LARGE SCALE GENOMIC DNA]</scope>
    <source>
        <tissue evidence="2">Mixed pool</tissue>
    </source>
</reference>
<evidence type="ECO:0000313" key="2">
    <source>
        <dbReference type="EMBL" id="ODN04016.1"/>
    </source>
</evidence>
<comment type="caution">
    <text evidence="2">The sequence shown here is derived from an EMBL/GenBank/DDBJ whole genome shotgun (WGS) entry which is preliminary data.</text>
</comment>
<protein>
    <submittedName>
        <fullName evidence="2">Uncharacterized protein</fullName>
    </submittedName>
</protein>
<feature type="transmembrane region" description="Helical" evidence="1">
    <location>
        <begin position="26"/>
        <end position="47"/>
    </location>
</feature>
<dbReference type="Proteomes" id="UP000094527">
    <property type="component" value="Unassembled WGS sequence"/>
</dbReference>
<keyword evidence="3" id="KW-1185">Reference proteome</keyword>